<dbReference type="NCBIfam" id="NF047843">
    <property type="entry name" value="MST_Rv0443"/>
    <property type="match status" value="1"/>
</dbReference>
<evidence type="ECO:0000313" key="1">
    <source>
        <dbReference type="EMBL" id="ADG80276.1"/>
    </source>
</evidence>
<dbReference type="RefSeq" id="WP_013128272.1">
    <property type="nucleotide sequence ID" value="NC_014158.1"/>
</dbReference>
<protein>
    <recommendedName>
        <fullName evidence="3">Chorismate synthase</fullName>
    </recommendedName>
</protein>
<dbReference type="KEGG" id="tpr:Tpau_3698"/>
<dbReference type="Proteomes" id="UP000001213">
    <property type="component" value="Chromosome"/>
</dbReference>
<proteinExistence type="predicted"/>
<dbReference type="AlphaFoldDB" id="D5UY39"/>
<reference evidence="1 2" key="2">
    <citation type="journal article" date="2011" name="Stand. Genomic Sci.">
        <title>Complete genome sequence of Tsukamurella paurometabola type strain (no. 33).</title>
        <authorList>
            <person name="Munk A.C."/>
            <person name="Lapidus A."/>
            <person name="Lucas S."/>
            <person name="Nolan M."/>
            <person name="Tice H."/>
            <person name="Cheng J.F."/>
            <person name="Del Rio T.G."/>
            <person name="Goodwin L."/>
            <person name="Pitluck S."/>
            <person name="Liolios K."/>
            <person name="Huntemann M."/>
            <person name="Ivanova N."/>
            <person name="Mavromatis K."/>
            <person name="Mikhailova N."/>
            <person name="Pati A."/>
            <person name="Chen A."/>
            <person name="Palaniappan K."/>
            <person name="Tapia R."/>
            <person name="Han C."/>
            <person name="Land M."/>
            <person name="Hauser L."/>
            <person name="Chang Y.J."/>
            <person name="Jeffries C.D."/>
            <person name="Brettin T."/>
            <person name="Yasawong M."/>
            <person name="Brambilla E.M."/>
            <person name="Rohde M."/>
            <person name="Sikorski J."/>
            <person name="Goker M."/>
            <person name="Detter J.C."/>
            <person name="Woyke T."/>
            <person name="Bristow J."/>
            <person name="Eisen J.A."/>
            <person name="Markowitz V."/>
            <person name="Hugenholtz P."/>
            <person name="Kyrpides N.C."/>
            <person name="Klenk H.P."/>
        </authorList>
    </citation>
    <scope>NUCLEOTIDE SEQUENCE [LARGE SCALE GENOMIC DNA]</scope>
    <source>
        <strain evidence="2">ATCC 8368 / DSM 20162 / CCUG 35730 / CIP 100753 / JCM 10117 / KCTC 9821 / NBRC 16120 / NCIMB 702349 / NCTC 13040</strain>
    </source>
</reference>
<accession>D5UY39</accession>
<dbReference type="InterPro" id="IPR007061">
    <property type="entry name" value="MST-like"/>
</dbReference>
<gene>
    <name evidence="1" type="ordered locus">Tpau_3698</name>
</gene>
<evidence type="ECO:0000313" key="2">
    <source>
        <dbReference type="Proteomes" id="UP000001213"/>
    </source>
</evidence>
<dbReference type="STRING" id="521096.Tpau_3698"/>
<evidence type="ECO:0008006" key="3">
    <source>
        <dbReference type="Google" id="ProtNLM"/>
    </source>
</evidence>
<dbReference type="eggNOG" id="COG2318">
    <property type="taxonomic scope" value="Bacteria"/>
</dbReference>
<keyword evidence="2" id="KW-1185">Reference proteome</keyword>
<name>D5UY39_TSUPD</name>
<dbReference type="SUPFAM" id="SSF109854">
    <property type="entry name" value="DinB/YfiT-like putative metalloenzymes"/>
    <property type="match status" value="1"/>
</dbReference>
<dbReference type="HOGENOM" id="CLU_133313_0_0_11"/>
<sequence>MDDATAARDVLIDAFGRLLEHAEAVTGGLDTDIANRRIVPGANTIAWLVWHSARVIDAQLAPIAGVEQVWTGGDWYGRFGLDLPPDSTGYGHSRAEAAQVHAGEPLLAGYFEDVSAMARRYLAGVGVEELARVIDPAWDPPVTVAVRLVSIVDDCAQHLGAAAFLRGVLEPGDLR</sequence>
<dbReference type="Gene3D" id="1.20.120.450">
    <property type="entry name" value="dinb family like domain"/>
    <property type="match status" value="1"/>
</dbReference>
<reference evidence="2" key="1">
    <citation type="submission" date="2010-03" db="EMBL/GenBank/DDBJ databases">
        <title>The complete chromosome of Tsukamurella paurometabola DSM 20162.</title>
        <authorList>
            <consortium name="US DOE Joint Genome Institute (JGI-PGF)"/>
            <person name="Lucas S."/>
            <person name="Copeland A."/>
            <person name="Lapidus A."/>
            <person name="Glavina del Rio T."/>
            <person name="Dalin E."/>
            <person name="Tice H."/>
            <person name="Bruce D."/>
            <person name="Goodwin L."/>
            <person name="Pitluck S."/>
            <person name="Kyrpides N."/>
            <person name="Mavromatis K."/>
            <person name="Ivanova N."/>
            <person name="Mikhailova N."/>
            <person name="Munk A.C."/>
            <person name="Brettin T."/>
            <person name="Detter J.C."/>
            <person name="Tapia R."/>
            <person name="Han C."/>
            <person name="Larimer F."/>
            <person name="Land M."/>
            <person name="Hauser L."/>
            <person name="Markowitz V."/>
            <person name="Cheng J.-F."/>
            <person name="Hugenholtz P."/>
            <person name="Woyke T."/>
            <person name="Wu D."/>
            <person name="Jando M."/>
            <person name="Brambilla E."/>
            <person name="Klenk H.-P."/>
            <person name="Eisen J.A."/>
        </authorList>
    </citation>
    <scope>NUCLEOTIDE SEQUENCE [LARGE SCALE GENOMIC DNA]</scope>
    <source>
        <strain evidence="2">ATCC 8368 / DSM 20162 / CCUG 35730 / CIP 100753 / JCM 10117 / KCTC 9821 / NBRC 16120 / NCIMB 702349 / NCTC 13040</strain>
    </source>
</reference>
<dbReference type="EMBL" id="CP001966">
    <property type="protein sequence ID" value="ADG80276.1"/>
    <property type="molecule type" value="Genomic_DNA"/>
</dbReference>
<dbReference type="Pfam" id="PF04978">
    <property type="entry name" value="MST"/>
    <property type="match status" value="1"/>
</dbReference>
<organism evidence="1 2">
    <name type="scientific">Tsukamurella paurometabola (strain ATCC 8368 / DSM 20162 / CCUG 35730 / CIP 100753 / JCM 10117 / KCTC 9821 / NBRC 16120 / NCIMB 702349 / NCTC 13040)</name>
    <name type="common">Corynebacterium paurometabolum</name>
    <dbReference type="NCBI Taxonomy" id="521096"/>
    <lineage>
        <taxon>Bacteria</taxon>
        <taxon>Bacillati</taxon>
        <taxon>Actinomycetota</taxon>
        <taxon>Actinomycetes</taxon>
        <taxon>Mycobacteriales</taxon>
        <taxon>Tsukamurellaceae</taxon>
        <taxon>Tsukamurella</taxon>
    </lineage>
</organism>
<dbReference type="InterPro" id="IPR034660">
    <property type="entry name" value="DinB/YfiT-like"/>
</dbReference>